<keyword evidence="5" id="KW-0808">Transferase</keyword>
<dbReference type="GO" id="GO:0032259">
    <property type="term" value="P:methylation"/>
    <property type="evidence" value="ECO:0007669"/>
    <property type="project" value="UniProtKB-KW"/>
</dbReference>
<reference evidence="5 6" key="1">
    <citation type="journal article" date="2018" name="Nat. Biotechnol.">
        <title>A standardized bacterial taxonomy based on genome phylogeny substantially revises the tree of life.</title>
        <authorList>
            <person name="Parks D.H."/>
            <person name="Chuvochina M."/>
            <person name="Waite D.W."/>
            <person name="Rinke C."/>
            <person name="Skarshewski A."/>
            <person name="Chaumeil P.A."/>
            <person name="Hugenholtz P."/>
        </authorList>
    </citation>
    <scope>NUCLEOTIDE SEQUENCE [LARGE SCALE GENOMIC DNA]</scope>
    <source>
        <strain evidence="5">UBA9152</strain>
    </source>
</reference>
<feature type="domain" description="Cobalamin-independent methionine synthase MetE C-terminal/archaeal" evidence="4">
    <location>
        <begin position="1"/>
        <end position="143"/>
    </location>
</feature>
<keyword evidence="5" id="KW-0489">Methyltransferase</keyword>
<comment type="caution">
    <text evidence="5">The sequence shown here is derived from an EMBL/GenBank/DDBJ whole genome shotgun (WGS) entry which is preliminary data.</text>
</comment>
<evidence type="ECO:0000259" key="4">
    <source>
        <dbReference type="Pfam" id="PF01717"/>
    </source>
</evidence>
<feature type="non-terminal residue" evidence="5">
    <location>
        <position position="1"/>
    </location>
</feature>
<evidence type="ECO:0000313" key="6">
    <source>
        <dbReference type="Proteomes" id="UP000257479"/>
    </source>
</evidence>
<dbReference type="PANTHER" id="PTHR30519">
    <property type="entry name" value="5-METHYLTETRAHYDROPTEROYLTRIGLUTAMATE--HOMOCYSTEINE METHYLTRANSFERASE"/>
    <property type="match status" value="1"/>
</dbReference>
<dbReference type="InterPro" id="IPR038071">
    <property type="entry name" value="UROD/MetE-like_sf"/>
</dbReference>
<evidence type="ECO:0000256" key="1">
    <source>
        <dbReference type="ARBA" id="ARBA00001947"/>
    </source>
</evidence>
<comment type="cofactor">
    <cofactor evidence="1">
        <name>Zn(2+)</name>
        <dbReference type="ChEBI" id="CHEBI:29105"/>
    </cofactor>
</comment>
<evidence type="ECO:0000313" key="5">
    <source>
        <dbReference type="EMBL" id="HAN25584.1"/>
    </source>
</evidence>
<keyword evidence="3" id="KW-0862">Zinc</keyword>
<proteinExistence type="predicted"/>
<protein>
    <submittedName>
        <fullName evidence="5">5-methyltetrahydropteroyltriglutamate--homocysteine S-methyltransferase</fullName>
    </submittedName>
</protein>
<dbReference type="AlphaFoldDB" id="A0A3C1KGT0"/>
<accession>A0A3C1KGT0</accession>
<gene>
    <name evidence="5" type="ORF">DCP95_13630</name>
</gene>
<evidence type="ECO:0000256" key="3">
    <source>
        <dbReference type="ARBA" id="ARBA00022833"/>
    </source>
</evidence>
<dbReference type="Proteomes" id="UP000257479">
    <property type="component" value="Unassembled WGS sequence"/>
</dbReference>
<dbReference type="Pfam" id="PF01717">
    <property type="entry name" value="Meth_synt_2"/>
    <property type="match status" value="1"/>
</dbReference>
<dbReference type="GO" id="GO:0009086">
    <property type="term" value="P:methionine biosynthetic process"/>
    <property type="evidence" value="ECO:0007669"/>
    <property type="project" value="InterPro"/>
</dbReference>
<sequence>ELLPLKKADQPAYLDWSVGSFRLATAGAETATQVHTHLCYSEFAVVIDAIAALDADVTSIEAARSRGDVIDDISASGFSHGIGPGVYDIHSPRIPSVEEVTELLERAVKAIPTRQIWVNPDCGLKTRGYAETKASLRNLVAATVAVREEVGAPQG</sequence>
<name>A0A3C1KGT0_9MICO</name>
<organism evidence="5 6">
    <name type="scientific">Microbacterium ginsengisoli</name>
    <dbReference type="NCBI Taxonomy" id="400772"/>
    <lineage>
        <taxon>Bacteria</taxon>
        <taxon>Bacillati</taxon>
        <taxon>Actinomycetota</taxon>
        <taxon>Actinomycetes</taxon>
        <taxon>Micrococcales</taxon>
        <taxon>Microbacteriaceae</taxon>
        <taxon>Microbacterium</taxon>
    </lineage>
</organism>
<keyword evidence="2" id="KW-0479">Metal-binding</keyword>
<evidence type="ECO:0000256" key="2">
    <source>
        <dbReference type="ARBA" id="ARBA00022723"/>
    </source>
</evidence>
<dbReference type="EMBL" id="DMNG01000242">
    <property type="protein sequence ID" value="HAN25584.1"/>
    <property type="molecule type" value="Genomic_DNA"/>
</dbReference>
<dbReference type="Gene3D" id="3.20.20.210">
    <property type="match status" value="1"/>
</dbReference>
<dbReference type="GO" id="GO:0003871">
    <property type="term" value="F:5-methyltetrahydropteroyltriglutamate-homocysteine S-methyltransferase activity"/>
    <property type="evidence" value="ECO:0007669"/>
    <property type="project" value="InterPro"/>
</dbReference>
<dbReference type="SUPFAM" id="SSF51726">
    <property type="entry name" value="UROD/MetE-like"/>
    <property type="match status" value="1"/>
</dbReference>
<dbReference type="GO" id="GO:0008270">
    <property type="term" value="F:zinc ion binding"/>
    <property type="evidence" value="ECO:0007669"/>
    <property type="project" value="InterPro"/>
</dbReference>
<dbReference type="InterPro" id="IPR002629">
    <property type="entry name" value="Met_Synth_C/arc"/>
</dbReference>